<evidence type="ECO:0000313" key="3">
    <source>
        <dbReference type="Proteomes" id="UP000011761"/>
    </source>
</evidence>
<dbReference type="KEGG" id="bcom:BAUCODRAFT_27047"/>
<gene>
    <name evidence="2" type="ORF">BAUCODRAFT_27047</name>
</gene>
<dbReference type="AlphaFoldDB" id="M2MMP8"/>
<dbReference type="eggNOG" id="ENOG502S854">
    <property type="taxonomic scope" value="Eukaryota"/>
</dbReference>
<evidence type="ECO:0000256" key="1">
    <source>
        <dbReference type="SAM" id="MobiDB-lite"/>
    </source>
</evidence>
<dbReference type="GeneID" id="19110522"/>
<protein>
    <recommendedName>
        <fullName evidence="4">Histone chaperone domain-containing protein</fullName>
    </recommendedName>
</protein>
<reference evidence="2 3" key="1">
    <citation type="journal article" date="2012" name="PLoS Pathog.">
        <title>Diverse lifestyles and strategies of plant pathogenesis encoded in the genomes of eighteen Dothideomycetes fungi.</title>
        <authorList>
            <person name="Ohm R.A."/>
            <person name="Feau N."/>
            <person name="Henrissat B."/>
            <person name="Schoch C.L."/>
            <person name="Horwitz B.A."/>
            <person name="Barry K.W."/>
            <person name="Condon B.J."/>
            <person name="Copeland A.C."/>
            <person name="Dhillon B."/>
            <person name="Glaser F."/>
            <person name="Hesse C.N."/>
            <person name="Kosti I."/>
            <person name="LaButti K."/>
            <person name="Lindquist E.A."/>
            <person name="Lucas S."/>
            <person name="Salamov A.A."/>
            <person name="Bradshaw R.E."/>
            <person name="Ciuffetti L."/>
            <person name="Hamelin R.C."/>
            <person name="Kema G.H.J."/>
            <person name="Lawrence C."/>
            <person name="Scott J.A."/>
            <person name="Spatafora J.W."/>
            <person name="Turgeon B.G."/>
            <person name="de Wit P.J.G.M."/>
            <person name="Zhong S."/>
            <person name="Goodwin S.B."/>
            <person name="Grigoriev I.V."/>
        </authorList>
    </citation>
    <scope>NUCLEOTIDE SEQUENCE [LARGE SCALE GENOMIC DNA]</scope>
    <source>
        <strain evidence="2 3">UAMH 10762</strain>
    </source>
</reference>
<dbReference type="OrthoDB" id="4357148at2759"/>
<evidence type="ECO:0008006" key="4">
    <source>
        <dbReference type="Google" id="ProtNLM"/>
    </source>
</evidence>
<feature type="compositionally biased region" description="Basic and acidic residues" evidence="1">
    <location>
        <begin position="69"/>
        <end position="79"/>
    </location>
</feature>
<dbReference type="OMA" id="MDNDYKS"/>
<keyword evidence="3" id="KW-1185">Reference proteome</keyword>
<organism evidence="2 3">
    <name type="scientific">Baudoinia panamericana (strain UAMH 10762)</name>
    <name type="common">Angels' share fungus</name>
    <name type="synonym">Baudoinia compniacensis (strain UAMH 10762)</name>
    <dbReference type="NCBI Taxonomy" id="717646"/>
    <lineage>
        <taxon>Eukaryota</taxon>
        <taxon>Fungi</taxon>
        <taxon>Dikarya</taxon>
        <taxon>Ascomycota</taxon>
        <taxon>Pezizomycotina</taxon>
        <taxon>Dothideomycetes</taxon>
        <taxon>Dothideomycetidae</taxon>
        <taxon>Mycosphaerellales</taxon>
        <taxon>Teratosphaeriaceae</taxon>
        <taxon>Baudoinia</taxon>
    </lineage>
</organism>
<name>M2MMP8_BAUPA</name>
<sequence length="125" mass="13344">MSTSARDDGDAPTGIATDNDYVSRTGQKEGPIPVQKDEAGVEDPIDPATADSDEQLGTHSTQHVKLVRKTNELPAKDDTEAINQNNIINERTRGATKKAGTYQEPGDEEGLPGPEDGTSNIRTGR</sequence>
<accession>M2MMP8</accession>
<dbReference type="RefSeq" id="XP_007679744.1">
    <property type="nucleotide sequence ID" value="XM_007681554.1"/>
</dbReference>
<dbReference type="HOGENOM" id="CLU_139257_2_0_1"/>
<feature type="region of interest" description="Disordered" evidence="1">
    <location>
        <begin position="1"/>
        <end position="125"/>
    </location>
</feature>
<proteinExistence type="predicted"/>
<dbReference type="EMBL" id="KB445561">
    <property type="protein sequence ID" value="EMC92693.1"/>
    <property type="molecule type" value="Genomic_DNA"/>
</dbReference>
<dbReference type="Proteomes" id="UP000011761">
    <property type="component" value="Unassembled WGS sequence"/>
</dbReference>
<evidence type="ECO:0000313" key="2">
    <source>
        <dbReference type="EMBL" id="EMC92693.1"/>
    </source>
</evidence>